<dbReference type="RefSeq" id="WP_106646101.1">
    <property type="nucleotide sequence ID" value="NZ_BMGO01000002.1"/>
</dbReference>
<feature type="binding site" evidence="7">
    <location>
        <position position="70"/>
    </location>
    <ligand>
        <name>tRNA</name>
        <dbReference type="ChEBI" id="CHEBI:17843"/>
    </ligand>
</feature>
<evidence type="ECO:0000256" key="6">
    <source>
        <dbReference type="ARBA" id="ARBA00050038"/>
    </source>
</evidence>
<dbReference type="InterPro" id="IPR036416">
    <property type="entry name" value="Pept_tRNA_hydro_sf"/>
</dbReference>
<dbReference type="GO" id="GO:0006515">
    <property type="term" value="P:protein quality control for misfolded or incompletely synthesized proteins"/>
    <property type="evidence" value="ECO:0007669"/>
    <property type="project" value="UniProtKB-UniRule"/>
</dbReference>
<reference evidence="10 11" key="1">
    <citation type="submission" date="2017-12" db="EMBL/GenBank/DDBJ databases">
        <title>Kangiella profundi FT102 completed genome.</title>
        <authorList>
            <person name="Xu J."/>
            <person name="Wang J."/>
            <person name="Lu Y."/>
        </authorList>
    </citation>
    <scope>NUCLEOTIDE SEQUENCE [LARGE SCALE GENOMIC DNA]</scope>
    <source>
        <strain evidence="10 11">FT102</strain>
    </source>
</reference>
<dbReference type="NCBIfam" id="TIGR00447">
    <property type="entry name" value="pth"/>
    <property type="match status" value="1"/>
</dbReference>
<dbReference type="GO" id="GO:0004045">
    <property type="term" value="F:peptidyl-tRNA hydrolase activity"/>
    <property type="evidence" value="ECO:0007669"/>
    <property type="project" value="UniProtKB-UniRule"/>
</dbReference>
<dbReference type="PROSITE" id="PS01195">
    <property type="entry name" value="PEPT_TRNA_HYDROL_1"/>
    <property type="match status" value="1"/>
</dbReference>
<protein>
    <recommendedName>
        <fullName evidence="6 7">Peptidyl-tRNA hydrolase</fullName>
        <shortName evidence="7">Pth</shortName>
        <ecNumber evidence="1 7">3.1.1.29</ecNumber>
    </recommendedName>
</protein>
<evidence type="ECO:0000256" key="1">
    <source>
        <dbReference type="ARBA" id="ARBA00013260"/>
    </source>
</evidence>
<keyword evidence="4 7" id="KW-0694">RNA-binding</keyword>
<feature type="site" description="Discriminates between blocked and unblocked aminoacyl-tRNA" evidence="7">
    <location>
        <position position="12"/>
    </location>
</feature>
<dbReference type="Proteomes" id="UP000232693">
    <property type="component" value="Chromosome"/>
</dbReference>
<dbReference type="EC" id="3.1.1.29" evidence="1 7"/>
<feature type="binding site" evidence="7">
    <location>
        <position position="17"/>
    </location>
    <ligand>
        <name>tRNA</name>
        <dbReference type="ChEBI" id="CHEBI:17843"/>
    </ligand>
</feature>
<keyword evidence="7" id="KW-0963">Cytoplasm</keyword>
<dbReference type="PANTHER" id="PTHR17224:SF1">
    <property type="entry name" value="PEPTIDYL-TRNA HYDROLASE"/>
    <property type="match status" value="1"/>
</dbReference>
<feature type="binding site" evidence="7">
    <location>
        <position position="116"/>
    </location>
    <ligand>
        <name>tRNA</name>
        <dbReference type="ChEBI" id="CHEBI:17843"/>
    </ligand>
</feature>
<proteinExistence type="inferred from homology"/>
<dbReference type="Gene3D" id="3.40.50.1470">
    <property type="entry name" value="Peptidyl-tRNA hydrolase"/>
    <property type="match status" value="1"/>
</dbReference>
<evidence type="ECO:0000256" key="3">
    <source>
        <dbReference type="ARBA" id="ARBA00022801"/>
    </source>
</evidence>
<gene>
    <name evidence="7" type="primary">pth</name>
    <name evidence="10" type="ORF">CW740_02800</name>
</gene>
<feature type="site" description="Stabilizes the basic form of H active site to accept a proton" evidence="7">
    <location>
        <position position="95"/>
    </location>
</feature>
<evidence type="ECO:0000256" key="4">
    <source>
        <dbReference type="ARBA" id="ARBA00022884"/>
    </source>
</evidence>
<dbReference type="GO" id="GO:0005737">
    <property type="term" value="C:cytoplasm"/>
    <property type="evidence" value="ECO:0007669"/>
    <property type="project" value="UniProtKB-SubCell"/>
</dbReference>
<feature type="active site" description="Proton acceptor" evidence="7">
    <location>
        <position position="22"/>
    </location>
</feature>
<comment type="function">
    <text evidence="7">Catalyzes the release of premature peptidyl moieties from peptidyl-tRNA molecules trapped in stalled 50S ribosomal subunits, and thus maintains levels of free tRNAs and 50S ribosomes.</text>
</comment>
<evidence type="ECO:0000313" key="10">
    <source>
        <dbReference type="EMBL" id="AUD78223.1"/>
    </source>
</evidence>
<dbReference type="FunFam" id="3.40.50.1470:FF:000001">
    <property type="entry name" value="Peptidyl-tRNA hydrolase"/>
    <property type="match status" value="1"/>
</dbReference>
<dbReference type="OrthoDB" id="9800507at2"/>
<dbReference type="GO" id="GO:0072344">
    <property type="term" value="P:rescue of stalled ribosome"/>
    <property type="evidence" value="ECO:0007669"/>
    <property type="project" value="UniProtKB-UniRule"/>
</dbReference>
<feature type="binding site" evidence="7">
    <location>
        <position position="68"/>
    </location>
    <ligand>
        <name>tRNA</name>
        <dbReference type="ChEBI" id="CHEBI:17843"/>
    </ligand>
</feature>
<keyword evidence="3 7" id="KW-0378">Hydrolase</keyword>
<evidence type="ECO:0000256" key="7">
    <source>
        <dbReference type="HAMAP-Rule" id="MF_00083"/>
    </source>
</evidence>
<comment type="subcellular location">
    <subcellularLocation>
        <location evidence="7">Cytoplasm</location>
    </subcellularLocation>
</comment>
<dbReference type="PANTHER" id="PTHR17224">
    <property type="entry name" value="PEPTIDYL-TRNA HYDROLASE"/>
    <property type="match status" value="1"/>
</dbReference>
<dbReference type="EMBL" id="CP025120">
    <property type="protein sequence ID" value="AUD78223.1"/>
    <property type="molecule type" value="Genomic_DNA"/>
</dbReference>
<comment type="similarity">
    <text evidence="5 7 9">Belongs to the PTH family.</text>
</comment>
<evidence type="ECO:0000256" key="9">
    <source>
        <dbReference type="RuleBase" id="RU004320"/>
    </source>
</evidence>
<dbReference type="HAMAP" id="MF_00083">
    <property type="entry name" value="Pept_tRNA_hydro_bact"/>
    <property type="match status" value="1"/>
</dbReference>
<accession>A0A2K9AP84</accession>
<dbReference type="SUPFAM" id="SSF53178">
    <property type="entry name" value="Peptidyl-tRNA hydrolase-like"/>
    <property type="match status" value="1"/>
</dbReference>
<evidence type="ECO:0000256" key="5">
    <source>
        <dbReference type="ARBA" id="ARBA00038063"/>
    </source>
</evidence>
<evidence type="ECO:0000256" key="8">
    <source>
        <dbReference type="RuleBase" id="RU000673"/>
    </source>
</evidence>
<keyword evidence="11" id="KW-1185">Reference proteome</keyword>
<name>A0A2K9AP84_9GAMM</name>
<dbReference type="InterPro" id="IPR018171">
    <property type="entry name" value="Pept_tRNA_hydro_CS"/>
</dbReference>
<evidence type="ECO:0000256" key="2">
    <source>
        <dbReference type="ARBA" id="ARBA00022555"/>
    </source>
</evidence>
<dbReference type="GO" id="GO:0000049">
    <property type="term" value="F:tRNA binding"/>
    <property type="evidence" value="ECO:0007669"/>
    <property type="project" value="UniProtKB-UniRule"/>
</dbReference>
<comment type="subunit">
    <text evidence="7">Monomer.</text>
</comment>
<comment type="catalytic activity">
    <reaction evidence="7 8">
        <text>an N-acyl-L-alpha-aminoacyl-tRNA + H2O = an N-acyl-L-amino acid + a tRNA + H(+)</text>
        <dbReference type="Rhea" id="RHEA:54448"/>
        <dbReference type="Rhea" id="RHEA-COMP:10123"/>
        <dbReference type="Rhea" id="RHEA-COMP:13883"/>
        <dbReference type="ChEBI" id="CHEBI:15377"/>
        <dbReference type="ChEBI" id="CHEBI:15378"/>
        <dbReference type="ChEBI" id="CHEBI:59874"/>
        <dbReference type="ChEBI" id="CHEBI:78442"/>
        <dbReference type="ChEBI" id="CHEBI:138191"/>
        <dbReference type="EC" id="3.1.1.29"/>
    </reaction>
</comment>
<dbReference type="KEGG" id="kpd:CW740_02800"/>
<comment type="function">
    <text evidence="7">Hydrolyzes ribosome-free peptidyl-tRNAs (with 1 or more amino acids incorporated), which drop off the ribosome during protein synthesis, or as a result of ribosome stalling.</text>
</comment>
<dbReference type="AlphaFoldDB" id="A0A2K9AP84"/>
<evidence type="ECO:0000313" key="11">
    <source>
        <dbReference type="Proteomes" id="UP000232693"/>
    </source>
</evidence>
<keyword evidence="2 7" id="KW-0820">tRNA-binding</keyword>
<dbReference type="Pfam" id="PF01195">
    <property type="entry name" value="Pept_tRNA_hydro"/>
    <property type="match status" value="1"/>
</dbReference>
<organism evidence="10 11">
    <name type="scientific">Kangiella profundi</name>
    <dbReference type="NCBI Taxonomy" id="1561924"/>
    <lineage>
        <taxon>Bacteria</taxon>
        <taxon>Pseudomonadati</taxon>
        <taxon>Pseudomonadota</taxon>
        <taxon>Gammaproteobacteria</taxon>
        <taxon>Kangiellales</taxon>
        <taxon>Kangiellaceae</taxon>
        <taxon>Kangiella</taxon>
    </lineage>
</organism>
<sequence>MSSIKLIVGLANPGTQYEGTRHNAGAWYVEELARAYSIPLKVESKFHGLYGKGFIDGHEVMLLIPTTFMNLSGKAIQAVANFYKVEPEQILVAHDELDIPPGTLKLKRGGGHGGHNGLRDTIGKLGNNKEFVRLRVGIGHPGHKSQVTGYVLGKPSPDDRNAINIAIDEAVRETGTVLSGDWDKAVQRLHSLTPPAS</sequence>
<dbReference type="CDD" id="cd00462">
    <property type="entry name" value="PTH"/>
    <property type="match status" value="1"/>
</dbReference>
<dbReference type="PROSITE" id="PS01196">
    <property type="entry name" value="PEPT_TRNA_HYDROL_2"/>
    <property type="match status" value="1"/>
</dbReference>
<dbReference type="InterPro" id="IPR001328">
    <property type="entry name" value="Pept_tRNA_hydro"/>
</dbReference>